<evidence type="ECO:0000313" key="3">
    <source>
        <dbReference type="Proteomes" id="UP001445076"/>
    </source>
</evidence>
<organism evidence="2 3">
    <name type="scientific">Cherax quadricarinatus</name>
    <name type="common">Australian red claw crayfish</name>
    <dbReference type="NCBI Taxonomy" id="27406"/>
    <lineage>
        <taxon>Eukaryota</taxon>
        <taxon>Metazoa</taxon>
        <taxon>Ecdysozoa</taxon>
        <taxon>Arthropoda</taxon>
        <taxon>Crustacea</taxon>
        <taxon>Multicrustacea</taxon>
        <taxon>Malacostraca</taxon>
        <taxon>Eumalacostraca</taxon>
        <taxon>Eucarida</taxon>
        <taxon>Decapoda</taxon>
        <taxon>Pleocyemata</taxon>
        <taxon>Astacidea</taxon>
        <taxon>Parastacoidea</taxon>
        <taxon>Parastacidae</taxon>
        <taxon>Cherax</taxon>
    </lineage>
</organism>
<dbReference type="Proteomes" id="UP001445076">
    <property type="component" value="Unassembled WGS sequence"/>
</dbReference>
<accession>A0AAW0XY55</accession>
<gene>
    <name evidence="2" type="ORF">OTU49_015805</name>
</gene>
<proteinExistence type="predicted"/>
<dbReference type="EMBL" id="JARKIK010000010">
    <property type="protein sequence ID" value="KAK8749342.1"/>
    <property type="molecule type" value="Genomic_DNA"/>
</dbReference>
<reference evidence="2 3" key="1">
    <citation type="journal article" date="2024" name="BMC Genomics">
        <title>Genome assembly of redclaw crayfish (Cherax quadricarinatus) provides insights into its immune adaptation and hypoxia tolerance.</title>
        <authorList>
            <person name="Liu Z."/>
            <person name="Zheng J."/>
            <person name="Li H."/>
            <person name="Fang K."/>
            <person name="Wang S."/>
            <person name="He J."/>
            <person name="Zhou D."/>
            <person name="Weng S."/>
            <person name="Chi M."/>
            <person name="Gu Z."/>
            <person name="He J."/>
            <person name="Li F."/>
            <person name="Wang M."/>
        </authorList>
    </citation>
    <scope>NUCLEOTIDE SEQUENCE [LARGE SCALE GENOMIC DNA]</scope>
    <source>
        <strain evidence="2">ZL_2023a</strain>
    </source>
</reference>
<comment type="caution">
    <text evidence="2">The sequence shown here is derived from an EMBL/GenBank/DDBJ whole genome shotgun (WGS) entry which is preliminary data.</text>
</comment>
<protein>
    <submittedName>
        <fullName evidence="2">Uncharacterized protein</fullName>
    </submittedName>
</protein>
<keyword evidence="3" id="KW-1185">Reference proteome</keyword>
<name>A0AAW0XY55_CHEQU</name>
<feature type="region of interest" description="Disordered" evidence="1">
    <location>
        <begin position="16"/>
        <end position="50"/>
    </location>
</feature>
<dbReference type="AlphaFoldDB" id="A0AAW0XY55"/>
<evidence type="ECO:0000313" key="2">
    <source>
        <dbReference type="EMBL" id="KAK8749342.1"/>
    </source>
</evidence>
<feature type="compositionally biased region" description="Low complexity" evidence="1">
    <location>
        <begin position="29"/>
        <end position="38"/>
    </location>
</feature>
<evidence type="ECO:0000256" key="1">
    <source>
        <dbReference type="SAM" id="MobiDB-lite"/>
    </source>
</evidence>
<sequence length="99" mass="10749">MGRKVSSLPRLASLPIFHRTPGPAATNATTHSSISTTSFHHHHHTTNSTMARKQEIIKATEQLIDCINGGDFEGYTLFLPGSSWLVSGETNCESTGKKL</sequence>
<dbReference type="Gene3D" id="3.10.450.50">
    <property type="match status" value="1"/>
</dbReference>